<dbReference type="EMBL" id="MU629443">
    <property type="protein sequence ID" value="KAJ1257094.1"/>
    <property type="molecule type" value="Genomic_DNA"/>
</dbReference>
<keyword evidence="1" id="KW-0472">Membrane</keyword>
<dbReference type="AlphaFoldDB" id="A0A9W8CF34"/>
<accession>A0A9W8CF34</accession>
<reference evidence="2 3" key="1">
    <citation type="submission" date="2022-10" db="EMBL/GenBank/DDBJ databases">
        <title>WGS assembly of Paspalum vaginatum 540-79.</title>
        <authorList>
            <person name="Sun G."/>
            <person name="Wase N."/>
            <person name="Shu S."/>
            <person name="Jenkins J."/>
            <person name="Zhou B."/>
            <person name="Torres-Rodriguez J."/>
            <person name="Chen C."/>
            <person name="Sandor L."/>
            <person name="Plott C."/>
            <person name="Yoshinga Y."/>
            <person name="Daum C."/>
            <person name="Qi P."/>
            <person name="Barry K."/>
            <person name="Lipzen A."/>
            <person name="Berry L."/>
            <person name="Pedersen C."/>
            <person name="Gottilla T."/>
            <person name="Foltz A."/>
            <person name="Yu H."/>
            <person name="O'Malley R."/>
            <person name="Zhang C."/>
            <person name="Devos K."/>
            <person name="Sigmon B."/>
            <person name="Yu B."/>
            <person name="Obata T."/>
            <person name="Schmutz J."/>
            <person name="Schnable J."/>
        </authorList>
    </citation>
    <scope>NUCLEOTIDE SEQUENCE [LARGE SCALE GENOMIC DNA]</scope>
    <source>
        <strain evidence="3">cv. 540-79</strain>
    </source>
</reference>
<evidence type="ECO:0000256" key="1">
    <source>
        <dbReference type="SAM" id="Phobius"/>
    </source>
</evidence>
<gene>
    <name evidence="2" type="ORF">BS78_K223200</name>
</gene>
<comment type="caution">
    <text evidence="2">The sequence shown here is derived from an EMBL/GenBank/DDBJ whole genome shotgun (WGS) entry which is preliminary data.</text>
</comment>
<keyword evidence="3" id="KW-1185">Reference proteome</keyword>
<dbReference type="Proteomes" id="UP001164776">
    <property type="component" value="Unassembled WGS sequence"/>
</dbReference>
<evidence type="ECO:0000313" key="2">
    <source>
        <dbReference type="EMBL" id="KAJ1257094.1"/>
    </source>
</evidence>
<dbReference type="OrthoDB" id="691068at2759"/>
<protein>
    <submittedName>
        <fullName evidence="2">Uncharacterized protein</fullName>
    </submittedName>
</protein>
<feature type="transmembrane region" description="Helical" evidence="1">
    <location>
        <begin position="131"/>
        <end position="153"/>
    </location>
</feature>
<evidence type="ECO:0000313" key="3">
    <source>
        <dbReference type="Proteomes" id="UP001164776"/>
    </source>
</evidence>
<keyword evidence="1" id="KW-1133">Transmembrane helix</keyword>
<keyword evidence="1" id="KW-0812">Transmembrane</keyword>
<organism evidence="2 3">
    <name type="scientific">Paspalum vaginatum</name>
    <name type="common">seashore paspalum</name>
    <dbReference type="NCBI Taxonomy" id="158149"/>
    <lineage>
        <taxon>Eukaryota</taxon>
        <taxon>Viridiplantae</taxon>
        <taxon>Streptophyta</taxon>
        <taxon>Embryophyta</taxon>
        <taxon>Tracheophyta</taxon>
        <taxon>Spermatophyta</taxon>
        <taxon>Magnoliopsida</taxon>
        <taxon>Liliopsida</taxon>
        <taxon>Poales</taxon>
        <taxon>Poaceae</taxon>
        <taxon>PACMAD clade</taxon>
        <taxon>Panicoideae</taxon>
        <taxon>Andropogonodae</taxon>
        <taxon>Paspaleae</taxon>
        <taxon>Paspalinae</taxon>
        <taxon>Paspalum</taxon>
    </lineage>
</organism>
<proteinExistence type="predicted"/>
<sequence length="154" mass="16479">MFVVGASYRALLEIVAARYCLEYAALVTELAEDGTILCGVELVLPSSSDVCAARAPVFFWVPVQTTPSCAYEQAALQAISYLQSVYTFLVVDYNFQGLVLYRGVARAAISVGARAARFASLLCAHSDDQRLVAAGCLPCLISLPGFLSFLLAVL</sequence>
<name>A0A9W8CF34_9POAL</name>